<reference evidence="3 4" key="2">
    <citation type="journal article" date="2014" name="J. Gen. Appl. Microbiol.">
        <title>The early diverging ascomycetous budding yeast Saitoella complicata has three histone deacetylases belonging to the Clr6, Hos2, and Rpd3 lineages.</title>
        <authorList>
            <person name="Nishida H."/>
            <person name="Matsumoto T."/>
            <person name="Kondo S."/>
            <person name="Hamamoto M."/>
            <person name="Yoshikawa H."/>
        </authorList>
    </citation>
    <scope>NUCLEOTIDE SEQUENCE [LARGE SCALE GENOMIC DNA]</scope>
    <source>
        <strain evidence="3 4">NRRL Y-17804</strain>
    </source>
</reference>
<reference evidence="3 4" key="1">
    <citation type="journal article" date="2011" name="J. Gen. Appl. Microbiol.">
        <title>Draft genome sequencing of the enigmatic yeast Saitoella complicata.</title>
        <authorList>
            <person name="Nishida H."/>
            <person name="Hamamoto M."/>
            <person name="Sugiyama J."/>
        </authorList>
    </citation>
    <scope>NUCLEOTIDE SEQUENCE [LARGE SCALE GENOMIC DNA]</scope>
    <source>
        <strain evidence="3 4">NRRL Y-17804</strain>
    </source>
</reference>
<dbReference type="InterPro" id="IPR041807">
    <property type="entry name" value="Cue5/Don1_CUE"/>
</dbReference>
<dbReference type="CDD" id="cd14372">
    <property type="entry name" value="CUE_Cue5p_like"/>
    <property type="match status" value="1"/>
</dbReference>
<dbReference type="InterPro" id="IPR003892">
    <property type="entry name" value="CUE"/>
</dbReference>
<keyword evidence="4" id="KW-1185">Reference proteome</keyword>
<feature type="compositionally biased region" description="Basic and acidic residues" evidence="1">
    <location>
        <begin position="138"/>
        <end position="163"/>
    </location>
</feature>
<evidence type="ECO:0000259" key="2">
    <source>
        <dbReference type="PROSITE" id="PS51140"/>
    </source>
</evidence>
<feature type="region of interest" description="Disordered" evidence="1">
    <location>
        <begin position="207"/>
        <end position="236"/>
    </location>
</feature>
<feature type="region of interest" description="Disordered" evidence="1">
    <location>
        <begin position="86"/>
        <end position="105"/>
    </location>
</feature>
<dbReference type="STRING" id="698492.A0A0E9NGQ4"/>
<name>A0A0E9NGQ4_SAICN</name>
<feature type="compositionally biased region" description="Low complexity" evidence="1">
    <location>
        <begin position="285"/>
        <end position="304"/>
    </location>
</feature>
<comment type="caution">
    <text evidence="3">The sequence shown here is derived from an EMBL/GenBank/DDBJ whole genome shotgun (WGS) entry which is preliminary data.</text>
</comment>
<feature type="domain" description="CUE" evidence="2">
    <location>
        <begin position="41"/>
        <end position="84"/>
    </location>
</feature>
<proteinExistence type="predicted"/>
<dbReference type="GO" id="GO:0005737">
    <property type="term" value="C:cytoplasm"/>
    <property type="evidence" value="ECO:0007669"/>
    <property type="project" value="TreeGrafter"/>
</dbReference>
<accession>A0A0E9NGQ4</accession>
<sequence length="410" mass="45017">MSSPPVSSPPVVAPVAPNTVLDRVDDIPPPIMPARPKVVDPREEQRATLKEAFPDVEDKVIRAILIAADYNPEKAFNALLSLTDDSFQPETPARPNTRSPAVDDESYARQIATATDQSQLEADERLARELSERYERRAMRRAQEESQRHYRQNEDLYGRETPENQRSFLDDDLPVIKENLTKGFNETRKNITGWFTKVKGRLENEFAGQEQQGQGQGQYGQYQGRVSGQYDADPRVLGDDFSALEIRDNSGDAHRAPTNPNLFKPSLPSRGNSAIATEDLTSRTASSNLAPSNAGAAAQASSPSRKWEPLRARPPPTNADPFDLGDSDDEAVGGPALIDNDPSVASRNSGRDQDLFPEASQRLRRASMAEPSEETKSRRASTAHAEKLEEAGKAGTRDSTAVGLLTKQGE</sequence>
<dbReference type="GO" id="GO:0031624">
    <property type="term" value="F:ubiquitin conjugating enzyme binding"/>
    <property type="evidence" value="ECO:0007669"/>
    <property type="project" value="TreeGrafter"/>
</dbReference>
<dbReference type="OMA" id="RRSADHN"/>
<dbReference type="InterPro" id="IPR009060">
    <property type="entry name" value="UBA-like_sf"/>
</dbReference>
<dbReference type="Gene3D" id="1.10.8.10">
    <property type="entry name" value="DNA helicase RuvA subunit, C-terminal domain"/>
    <property type="match status" value="1"/>
</dbReference>
<dbReference type="Proteomes" id="UP000033140">
    <property type="component" value="Unassembled WGS sequence"/>
</dbReference>
<evidence type="ECO:0000313" key="4">
    <source>
        <dbReference type="Proteomes" id="UP000033140"/>
    </source>
</evidence>
<evidence type="ECO:0000256" key="1">
    <source>
        <dbReference type="SAM" id="MobiDB-lite"/>
    </source>
</evidence>
<feature type="region of interest" description="Disordered" evidence="1">
    <location>
        <begin position="250"/>
        <end position="410"/>
    </location>
</feature>
<dbReference type="GO" id="GO:0006511">
    <property type="term" value="P:ubiquitin-dependent protein catabolic process"/>
    <property type="evidence" value="ECO:0007669"/>
    <property type="project" value="TreeGrafter"/>
</dbReference>
<feature type="region of interest" description="Disordered" evidence="1">
    <location>
        <begin position="138"/>
        <end position="166"/>
    </location>
</feature>
<dbReference type="EMBL" id="BACD03000015">
    <property type="protein sequence ID" value="GAO48590.1"/>
    <property type="molecule type" value="Genomic_DNA"/>
</dbReference>
<dbReference type="AlphaFoldDB" id="A0A0E9NGQ4"/>
<dbReference type="SUPFAM" id="SSF46934">
    <property type="entry name" value="UBA-like"/>
    <property type="match status" value="1"/>
</dbReference>
<reference evidence="3 4" key="3">
    <citation type="journal article" date="2015" name="Genome Announc.">
        <title>Draft Genome Sequence of the Archiascomycetous Yeast Saitoella complicata.</title>
        <authorList>
            <person name="Yamauchi K."/>
            <person name="Kondo S."/>
            <person name="Hamamoto M."/>
            <person name="Takahashi Y."/>
            <person name="Ogura Y."/>
            <person name="Hayashi T."/>
            <person name="Nishida H."/>
        </authorList>
    </citation>
    <scope>NUCLEOTIDE SEQUENCE [LARGE SCALE GENOMIC DNA]</scope>
    <source>
        <strain evidence="3 4">NRRL Y-17804</strain>
    </source>
</reference>
<gene>
    <name evidence="3" type="ORF">G7K_2762-t1</name>
</gene>
<feature type="compositionally biased region" description="Polar residues" evidence="1">
    <location>
        <begin position="86"/>
        <end position="99"/>
    </location>
</feature>
<evidence type="ECO:0000313" key="3">
    <source>
        <dbReference type="EMBL" id="GAO48590.1"/>
    </source>
</evidence>
<dbReference type="FunFam" id="1.10.8.10:FF:000064">
    <property type="entry name" value="Similar to CUE domain-containing protein"/>
    <property type="match status" value="1"/>
</dbReference>
<feature type="region of interest" description="Disordered" evidence="1">
    <location>
        <begin position="23"/>
        <end position="43"/>
    </location>
</feature>
<dbReference type="SMART" id="SM00546">
    <property type="entry name" value="CUE"/>
    <property type="match status" value="1"/>
</dbReference>
<dbReference type="PROSITE" id="PS51140">
    <property type="entry name" value="CUE"/>
    <property type="match status" value="1"/>
</dbReference>
<dbReference type="Pfam" id="PF02845">
    <property type="entry name" value="CUE"/>
    <property type="match status" value="1"/>
</dbReference>
<dbReference type="PANTHER" id="PTHR16461">
    <property type="entry name" value="TOLL-INTERACTING PROTEIN"/>
    <property type="match status" value="1"/>
</dbReference>
<dbReference type="GO" id="GO:0043130">
    <property type="term" value="F:ubiquitin binding"/>
    <property type="evidence" value="ECO:0007669"/>
    <property type="project" value="InterPro"/>
</dbReference>
<protein>
    <recommendedName>
        <fullName evidence="2">CUE domain-containing protein</fullName>
    </recommendedName>
</protein>
<dbReference type="PANTHER" id="PTHR16461:SF5">
    <property type="entry name" value="TOLL-INTERACTING PROTEIN"/>
    <property type="match status" value="1"/>
</dbReference>
<feature type="compositionally biased region" description="Basic and acidic residues" evidence="1">
    <location>
        <begin position="384"/>
        <end position="396"/>
    </location>
</feature>
<organism evidence="3 4">
    <name type="scientific">Saitoella complicata (strain BCRC 22490 / CBS 7301 / JCM 7358 / NBRC 10748 / NRRL Y-17804)</name>
    <dbReference type="NCBI Taxonomy" id="698492"/>
    <lineage>
        <taxon>Eukaryota</taxon>
        <taxon>Fungi</taxon>
        <taxon>Dikarya</taxon>
        <taxon>Ascomycota</taxon>
        <taxon>Taphrinomycotina</taxon>
        <taxon>Taphrinomycotina incertae sedis</taxon>
        <taxon>Saitoella</taxon>
    </lineage>
</organism>
<feature type="compositionally biased region" description="Low complexity" evidence="1">
    <location>
        <begin position="208"/>
        <end position="230"/>
    </location>
</feature>